<name>A0A0L6V5I5_9BASI</name>
<dbReference type="Proteomes" id="UP000037035">
    <property type="component" value="Unassembled WGS sequence"/>
</dbReference>
<organism evidence="1 2">
    <name type="scientific">Puccinia sorghi</name>
    <dbReference type="NCBI Taxonomy" id="27349"/>
    <lineage>
        <taxon>Eukaryota</taxon>
        <taxon>Fungi</taxon>
        <taxon>Dikarya</taxon>
        <taxon>Basidiomycota</taxon>
        <taxon>Pucciniomycotina</taxon>
        <taxon>Pucciniomycetes</taxon>
        <taxon>Pucciniales</taxon>
        <taxon>Pucciniaceae</taxon>
        <taxon>Puccinia</taxon>
    </lineage>
</organism>
<dbReference type="EMBL" id="LAVV01007475">
    <property type="protein sequence ID" value="KNZ55807.1"/>
    <property type="molecule type" value="Genomic_DNA"/>
</dbReference>
<comment type="caution">
    <text evidence="1">The sequence shown here is derived from an EMBL/GenBank/DDBJ whole genome shotgun (WGS) entry which is preliminary data.</text>
</comment>
<keyword evidence="2" id="KW-1185">Reference proteome</keyword>
<proteinExistence type="predicted"/>
<evidence type="ECO:0000313" key="2">
    <source>
        <dbReference type="Proteomes" id="UP000037035"/>
    </source>
</evidence>
<protein>
    <submittedName>
        <fullName evidence="1">Uncharacterized protein</fullName>
    </submittedName>
</protein>
<accession>A0A0L6V5I5</accession>
<dbReference type="AlphaFoldDB" id="A0A0L6V5I5"/>
<dbReference type="OrthoDB" id="6372153at2759"/>
<sequence length="168" mass="19701">MGWRRLVLIEVFGGGYRIITLIVVCGTTCKSKQHPINSKHYFFITPNFVERTFGVWKKRFLILTHALDYSIKTQCNLVFSLGKFYTTLLLITAMLKEMISSIWEQAIYLIWARKLLIGQSNKGASTEAIQLRGRDKQLLWNWRDGIAEDKWAQYQDFLSARIRHRRAN</sequence>
<evidence type="ECO:0000313" key="1">
    <source>
        <dbReference type="EMBL" id="KNZ55807.1"/>
    </source>
</evidence>
<reference evidence="1 2" key="1">
    <citation type="submission" date="2015-08" db="EMBL/GenBank/DDBJ databases">
        <title>Next Generation Sequencing and Analysis of the Genome of Puccinia sorghi L Schw, the Causal Agent of Maize Common Rust.</title>
        <authorList>
            <person name="Rochi L."/>
            <person name="Burguener G."/>
            <person name="Darino M."/>
            <person name="Turjanski A."/>
            <person name="Kreff E."/>
            <person name="Dieguez M.J."/>
            <person name="Sacco F."/>
        </authorList>
    </citation>
    <scope>NUCLEOTIDE SEQUENCE [LARGE SCALE GENOMIC DNA]</scope>
    <source>
        <strain evidence="1 2">RO10H11247</strain>
    </source>
</reference>
<dbReference type="VEuPathDB" id="FungiDB:VP01_2576g2"/>
<gene>
    <name evidence="1" type="ORF">VP01_2576g2</name>
</gene>